<sequence>MEGSTLLYAFLILVVARLFIKWYSDPLRRIPVVGGTSFPLLSYLAALKFIRRPNDVLLEGHAKYHGSAFRVGMLDRWLVVVSGLDGVEDLRRRPENELTLSVASNQLLQRERILGSEILQTHWHAEVLKTTFTQSIPTILPDLIDELPSAVLRNLPTATDGWQSVEVKPAVLGILAQLNSRVFVGLPLCRNQDYLKLAIDFTVNTMKDAQTMKLTPQLFRPLVARFLTETRTALFKGRTYIEPLVRARREKINQFGNDWPDKPHDLLQLYMEYAADKNATDEMVAQRAFHTNFAAIFTATDNMTNTLCHLASSPEAIGPLRAEAEELIASYGWTKDAIDRMWKAESFLRESARLHTLAPFVITRVAMRDLTLVDGTFVPKGTLVAAAVAPAHRDSNNYPQADVFDPFRFSRQREEKGASATQMFTHTSGKWLAFGHGKHACPGRYYAADELKTLLSYIVVNYDIKVDRPNGGFETGKIMVRKRQSPSKETASSNI</sequence>
<feature type="binding site" description="axial binding residue" evidence="6">
    <location>
        <position position="441"/>
    </location>
    <ligand>
        <name>heme</name>
        <dbReference type="ChEBI" id="CHEBI:30413"/>
    </ligand>
    <ligandPart>
        <name>Fe</name>
        <dbReference type="ChEBI" id="CHEBI:18248"/>
    </ligandPart>
</feature>
<dbReference type="InterPro" id="IPR036396">
    <property type="entry name" value="Cyt_P450_sf"/>
</dbReference>
<dbReference type="GO" id="GO:0005506">
    <property type="term" value="F:iron ion binding"/>
    <property type="evidence" value="ECO:0007669"/>
    <property type="project" value="InterPro"/>
</dbReference>
<reference evidence="8" key="1">
    <citation type="journal article" date="2018" name="Genome Biol. Evol.">
        <title>Genomics and development of Lentinus tigrinus, a white-rot wood-decaying mushroom with dimorphic fruiting bodies.</title>
        <authorList>
            <person name="Wu B."/>
            <person name="Xu Z."/>
            <person name="Knudson A."/>
            <person name="Carlson A."/>
            <person name="Chen N."/>
            <person name="Kovaka S."/>
            <person name="LaButti K."/>
            <person name="Lipzen A."/>
            <person name="Pennachio C."/>
            <person name="Riley R."/>
            <person name="Schakwitz W."/>
            <person name="Umezawa K."/>
            <person name="Ohm R.A."/>
            <person name="Grigoriev I.V."/>
            <person name="Nagy L.G."/>
            <person name="Gibbons J."/>
            <person name="Hibbett D."/>
        </authorList>
    </citation>
    <scope>NUCLEOTIDE SEQUENCE [LARGE SCALE GENOMIC DNA]</scope>
    <source>
        <strain evidence="8">ALCF2SS1-6</strain>
    </source>
</reference>
<dbReference type="GO" id="GO:0020037">
    <property type="term" value="F:heme binding"/>
    <property type="evidence" value="ECO:0007669"/>
    <property type="project" value="InterPro"/>
</dbReference>
<dbReference type="Pfam" id="PF00067">
    <property type="entry name" value="p450"/>
    <property type="match status" value="1"/>
</dbReference>
<dbReference type="PANTHER" id="PTHR46206">
    <property type="entry name" value="CYTOCHROME P450"/>
    <property type="match status" value="1"/>
</dbReference>
<dbReference type="OrthoDB" id="1055148at2759"/>
<accession>A0A5C2SU53</accession>
<dbReference type="GO" id="GO:0004497">
    <property type="term" value="F:monooxygenase activity"/>
    <property type="evidence" value="ECO:0007669"/>
    <property type="project" value="UniProtKB-KW"/>
</dbReference>
<dbReference type="PROSITE" id="PS00086">
    <property type="entry name" value="CYTOCHROME_P450"/>
    <property type="match status" value="1"/>
</dbReference>
<organism evidence="8 9">
    <name type="scientific">Lentinus tigrinus ALCF2SS1-6</name>
    <dbReference type="NCBI Taxonomy" id="1328759"/>
    <lineage>
        <taxon>Eukaryota</taxon>
        <taxon>Fungi</taxon>
        <taxon>Dikarya</taxon>
        <taxon>Basidiomycota</taxon>
        <taxon>Agaricomycotina</taxon>
        <taxon>Agaricomycetes</taxon>
        <taxon>Polyporales</taxon>
        <taxon>Polyporaceae</taxon>
        <taxon>Lentinus</taxon>
    </lineage>
</organism>
<keyword evidence="6 7" id="KW-0349">Heme</keyword>
<keyword evidence="9" id="KW-1185">Reference proteome</keyword>
<keyword evidence="7" id="KW-0503">Monooxygenase</keyword>
<evidence type="ECO:0000256" key="2">
    <source>
        <dbReference type="ARBA" id="ARBA00010617"/>
    </source>
</evidence>
<evidence type="ECO:0000313" key="8">
    <source>
        <dbReference type="EMBL" id="RPD64806.1"/>
    </source>
</evidence>
<protein>
    <submittedName>
        <fullName evidence="8">Cytochrome P450</fullName>
    </submittedName>
</protein>
<evidence type="ECO:0000256" key="1">
    <source>
        <dbReference type="ARBA" id="ARBA00001971"/>
    </source>
</evidence>
<evidence type="ECO:0000313" key="9">
    <source>
        <dbReference type="Proteomes" id="UP000313359"/>
    </source>
</evidence>
<keyword evidence="4 7" id="KW-0560">Oxidoreductase</keyword>
<keyword evidence="5 6" id="KW-0408">Iron</keyword>
<dbReference type="GO" id="GO:0016705">
    <property type="term" value="F:oxidoreductase activity, acting on paired donors, with incorporation or reduction of molecular oxygen"/>
    <property type="evidence" value="ECO:0007669"/>
    <property type="project" value="InterPro"/>
</dbReference>
<dbReference type="Proteomes" id="UP000313359">
    <property type="component" value="Unassembled WGS sequence"/>
</dbReference>
<evidence type="ECO:0000256" key="3">
    <source>
        <dbReference type="ARBA" id="ARBA00022723"/>
    </source>
</evidence>
<evidence type="ECO:0000256" key="4">
    <source>
        <dbReference type="ARBA" id="ARBA00023002"/>
    </source>
</evidence>
<evidence type="ECO:0000256" key="7">
    <source>
        <dbReference type="RuleBase" id="RU000461"/>
    </source>
</evidence>
<dbReference type="InterPro" id="IPR017972">
    <property type="entry name" value="Cyt_P450_CS"/>
</dbReference>
<dbReference type="InterPro" id="IPR002401">
    <property type="entry name" value="Cyt_P450_E_grp-I"/>
</dbReference>
<evidence type="ECO:0000256" key="5">
    <source>
        <dbReference type="ARBA" id="ARBA00023004"/>
    </source>
</evidence>
<dbReference type="STRING" id="1328759.A0A5C2SU53"/>
<dbReference type="SUPFAM" id="SSF48264">
    <property type="entry name" value="Cytochrome P450"/>
    <property type="match status" value="1"/>
</dbReference>
<dbReference type="CDD" id="cd11041">
    <property type="entry name" value="CYP503A1-like"/>
    <property type="match status" value="1"/>
</dbReference>
<evidence type="ECO:0000256" key="6">
    <source>
        <dbReference type="PIRSR" id="PIRSR602401-1"/>
    </source>
</evidence>
<name>A0A5C2SU53_9APHY</name>
<proteinExistence type="inferred from homology"/>
<dbReference type="InterPro" id="IPR001128">
    <property type="entry name" value="Cyt_P450"/>
</dbReference>
<dbReference type="PRINTS" id="PR00463">
    <property type="entry name" value="EP450I"/>
</dbReference>
<dbReference type="Gene3D" id="1.10.630.10">
    <property type="entry name" value="Cytochrome P450"/>
    <property type="match status" value="1"/>
</dbReference>
<comment type="cofactor">
    <cofactor evidence="1 6">
        <name>heme</name>
        <dbReference type="ChEBI" id="CHEBI:30413"/>
    </cofactor>
</comment>
<dbReference type="EMBL" id="ML122253">
    <property type="protein sequence ID" value="RPD64806.1"/>
    <property type="molecule type" value="Genomic_DNA"/>
</dbReference>
<dbReference type="AlphaFoldDB" id="A0A5C2SU53"/>
<keyword evidence="3 6" id="KW-0479">Metal-binding</keyword>
<gene>
    <name evidence="8" type="ORF">L227DRAFT_571267</name>
</gene>
<comment type="similarity">
    <text evidence="2 7">Belongs to the cytochrome P450 family.</text>
</comment>